<dbReference type="GO" id="GO:0043720">
    <property type="term" value="F:3-keto-5-aminohexanoate cleavage activity"/>
    <property type="evidence" value="ECO:0007669"/>
    <property type="project" value="InterPro"/>
</dbReference>
<evidence type="ECO:0000256" key="2">
    <source>
        <dbReference type="ARBA" id="ARBA00022679"/>
    </source>
</evidence>
<dbReference type="Pfam" id="PF05853">
    <property type="entry name" value="BKACE"/>
    <property type="match status" value="1"/>
</dbReference>
<dbReference type="Proteomes" id="UP000073816">
    <property type="component" value="Chromosome"/>
</dbReference>
<evidence type="ECO:0000313" key="5">
    <source>
        <dbReference type="EMBL" id="AMQ58018.1"/>
    </source>
</evidence>
<comment type="cofactor">
    <cofactor evidence="1">
        <name>Zn(2+)</name>
        <dbReference type="ChEBI" id="CHEBI:29105"/>
    </cofactor>
</comment>
<dbReference type="STRING" id="1727163.AO498_16315"/>
<dbReference type="KEGG" id="alm:AO498_16315"/>
<dbReference type="Gene3D" id="3.20.20.70">
    <property type="entry name" value="Aldolase class I"/>
    <property type="match status" value="1"/>
</dbReference>
<dbReference type="EMBL" id="CP012836">
    <property type="protein sequence ID" value="AMQ58018.1"/>
    <property type="molecule type" value="Genomic_DNA"/>
</dbReference>
<sequence length="291" mass="32635">MKNKVIINFCPTGMVPQKSQTPHVPISPQEIIEQTHQAYELGITIAHLHARLSNGEPTYQKNVYREIFEGVKKHCPDLIICGSSSGRNFNEFEKRSEVIELQPDMCSLTLSSLNFLQQASVNSPDMIIGLAEKMKEFGVVPELECFDLGMINVGKYLIKKGIIQGPYYWNFLFGNIAGFQAELSSIATALGEIPKDHFVSLGGLGEFQLKANALAIAFGFGVRVGIEDNLWWDSQKSRLCTNFELLKRVHQLIELNGREYFPPAELGALGFYNQKRGSVNSQNVLNHVWNI</sequence>
<dbReference type="GO" id="GO:0046872">
    <property type="term" value="F:metal ion binding"/>
    <property type="evidence" value="ECO:0007669"/>
    <property type="project" value="UniProtKB-KW"/>
</dbReference>
<evidence type="ECO:0000256" key="4">
    <source>
        <dbReference type="ARBA" id="ARBA00022833"/>
    </source>
</evidence>
<gene>
    <name evidence="5" type="ORF">AO498_16315</name>
</gene>
<name>A0A142ESB3_9BACT</name>
<dbReference type="RefSeq" id="WP_067549955.1">
    <property type="nucleotide sequence ID" value="NZ_CP012836.1"/>
</dbReference>
<evidence type="ECO:0008006" key="7">
    <source>
        <dbReference type="Google" id="ProtNLM"/>
    </source>
</evidence>
<keyword evidence="2" id="KW-0808">Transferase</keyword>
<dbReference type="OrthoDB" id="63399at2"/>
<accession>A0A142ESB3</accession>
<dbReference type="PATRIC" id="fig|1727163.4.peg.3425"/>
<keyword evidence="3" id="KW-0479">Metal-binding</keyword>
<evidence type="ECO:0000256" key="3">
    <source>
        <dbReference type="ARBA" id="ARBA00022723"/>
    </source>
</evidence>
<evidence type="ECO:0000313" key="6">
    <source>
        <dbReference type="Proteomes" id="UP000073816"/>
    </source>
</evidence>
<dbReference type="AlphaFoldDB" id="A0A142ESB3"/>
<keyword evidence="6" id="KW-1185">Reference proteome</keyword>
<keyword evidence="4" id="KW-0862">Zinc</keyword>
<proteinExistence type="predicted"/>
<protein>
    <recommendedName>
        <fullName evidence="7">3-keto-5-aminohexanoate cleavage protein</fullName>
    </recommendedName>
</protein>
<dbReference type="PANTHER" id="PTHR37418:SF2">
    <property type="entry name" value="3-KETO-5-AMINOHEXANOATE CLEAVAGE ENZYME"/>
    <property type="match status" value="1"/>
</dbReference>
<reference evidence="5 6" key="2">
    <citation type="journal article" date="2016" name="Genome Announc.">
        <title>Complete Genome Sequence of Algoriphagus sp. Strain M8-2, Isolated from a Brackish Lake.</title>
        <authorList>
            <person name="Muraguchi Y."/>
            <person name="Kushimoto K."/>
            <person name="Ohtsubo Y."/>
            <person name="Suzuki T."/>
            <person name="Dohra H."/>
            <person name="Kimbara K."/>
            <person name="Shintani M."/>
        </authorList>
    </citation>
    <scope>NUCLEOTIDE SEQUENCE [LARGE SCALE GENOMIC DNA]</scope>
    <source>
        <strain evidence="5 6">M8-2</strain>
    </source>
</reference>
<evidence type="ECO:0000256" key="1">
    <source>
        <dbReference type="ARBA" id="ARBA00001947"/>
    </source>
</evidence>
<dbReference type="InterPro" id="IPR008567">
    <property type="entry name" value="BKACE"/>
</dbReference>
<dbReference type="PANTHER" id="PTHR37418">
    <property type="entry name" value="3-KETO-5-AMINOHEXANOATE CLEAVAGE ENZYME-RELATED"/>
    <property type="match status" value="1"/>
</dbReference>
<dbReference type="InterPro" id="IPR013785">
    <property type="entry name" value="Aldolase_TIM"/>
</dbReference>
<reference evidence="6" key="1">
    <citation type="submission" date="2015-09" db="EMBL/GenBank/DDBJ databases">
        <title>Complete sequence of Algoriphagus sp. M8-2.</title>
        <authorList>
            <person name="Shintani M."/>
        </authorList>
    </citation>
    <scope>NUCLEOTIDE SEQUENCE [LARGE SCALE GENOMIC DNA]</scope>
    <source>
        <strain evidence="6">M8-2</strain>
    </source>
</reference>
<organism evidence="5 6">
    <name type="scientific">Algoriphagus sanaruensis</name>
    <dbReference type="NCBI Taxonomy" id="1727163"/>
    <lineage>
        <taxon>Bacteria</taxon>
        <taxon>Pseudomonadati</taxon>
        <taxon>Bacteroidota</taxon>
        <taxon>Cytophagia</taxon>
        <taxon>Cytophagales</taxon>
        <taxon>Cyclobacteriaceae</taxon>
        <taxon>Algoriphagus</taxon>
    </lineage>
</organism>